<dbReference type="Gene3D" id="2.60.120.10">
    <property type="entry name" value="Jelly Rolls"/>
    <property type="match status" value="1"/>
</dbReference>
<evidence type="ECO:0000256" key="4">
    <source>
        <dbReference type="ARBA" id="ARBA00013133"/>
    </source>
</evidence>
<accession>A0A2P6TSA4</accession>
<dbReference type="Gene3D" id="1.10.8.60">
    <property type="match status" value="2"/>
</dbReference>
<dbReference type="FunFam" id="3.40.50.300:FF:000149">
    <property type="entry name" value="Nuclear valosin-containing protein-like"/>
    <property type="match status" value="1"/>
</dbReference>
<dbReference type="InterPro" id="IPR003960">
    <property type="entry name" value="ATPase_AAA_CS"/>
</dbReference>
<dbReference type="PANTHER" id="PTHR23077:SF12">
    <property type="entry name" value="PEROXISOMAL ATPASE PEX1"/>
    <property type="match status" value="1"/>
</dbReference>
<evidence type="ECO:0000256" key="10">
    <source>
        <dbReference type="ARBA" id="ARBA00034532"/>
    </source>
</evidence>
<keyword evidence="11" id="KW-0408">Iron</keyword>
<feature type="domain" description="AAA+ ATPase" evidence="13">
    <location>
        <begin position="193"/>
        <end position="387"/>
    </location>
</feature>
<feature type="binding site" evidence="11">
    <location>
        <position position="1008"/>
    </location>
    <ligand>
        <name>Fe cation</name>
        <dbReference type="ChEBI" id="CHEBI:24875"/>
        <note>catalytic</note>
    </ligand>
</feature>
<dbReference type="InterPro" id="IPR003959">
    <property type="entry name" value="ATPase_AAA_core"/>
</dbReference>
<dbReference type="OrthoDB" id="511738at2759"/>
<dbReference type="Pfam" id="PF00004">
    <property type="entry name" value="AAA"/>
    <property type="match status" value="2"/>
</dbReference>
<name>A0A2P6TSA4_CHLSO</name>
<evidence type="ECO:0000313" key="14">
    <source>
        <dbReference type="EMBL" id="PRW56943.1"/>
    </source>
</evidence>
<evidence type="ECO:0000256" key="9">
    <source>
        <dbReference type="ARBA" id="ARBA00032509"/>
    </source>
</evidence>
<evidence type="ECO:0000256" key="7">
    <source>
        <dbReference type="ARBA" id="ARBA00022840"/>
    </source>
</evidence>
<dbReference type="Pfam" id="PF05995">
    <property type="entry name" value="CDO_I"/>
    <property type="match status" value="1"/>
</dbReference>
<dbReference type="AlphaFoldDB" id="A0A2P6TSA4"/>
<feature type="compositionally biased region" description="Low complexity" evidence="12">
    <location>
        <begin position="315"/>
        <end position="325"/>
    </location>
</feature>
<keyword evidence="5" id="KW-0547">Nucleotide-binding</keyword>
<feature type="domain" description="AAA+ ATPase" evidence="13">
    <location>
        <begin position="552"/>
        <end position="688"/>
    </location>
</feature>
<protein>
    <recommendedName>
        <fullName evidence="10">Peroxisomal ATPase PEX1</fullName>
        <ecNumber evidence="4">1.13.11.20</ecNumber>
    </recommendedName>
    <alternativeName>
        <fullName evidence="9">Peroxin-1</fullName>
    </alternativeName>
</protein>
<feature type="binding site" evidence="11">
    <location>
        <position position="927"/>
    </location>
    <ligand>
        <name>Fe cation</name>
        <dbReference type="ChEBI" id="CHEBI:24875"/>
        <note>catalytic</note>
    </ligand>
</feature>
<evidence type="ECO:0000256" key="3">
    <source>
        <dbReference type="ARBA" id="ARBA00006914"/>
    </source>
</evidence>
<keyword evidence="11" id="KW-0479">Metal-binding</keyword>
<organism evidence="14 15">
    <name type="scientific">Chlorella sorokiniana</name>
    <name type="common">Freshwater green alga</name>
    <dbReference type="NCBI Taxonomy" id="3076"/>
    <lineage>
        <taxon>Eukaryota</taxon>
        <taxon>Viridiplantae</taxon>
        <taxon>Chlorophyta</taxon>
        <taxon>core chlorophytes</taxon>
        <taxon>Trebouxiophyceae</taxon>
        <taxon>Chlorellales</taxon>
        <taxon>Chlorellaceae</taxon>
        <taxon>Chlorella clade</taxon>
        <taxon>Chlorella</taxon>
    </lineage>
</organism>
<dbReference type="InterPro" id="IPR027417">
    <property type="entry name" value="P-loop_NTPase"/>
</dbReference>
<feature type="region of interest" description="Disordered" evidence="12">
    <location>
        <begin position="948"/>
        <end position="972"/>
    </location>
</feature>
<sequence length="1063" mass="111273">MSLEMYESVMKSGRSPELVVRLTHERMGWVALPPALCSRLFAARAATPLALELRPIRRRAGVALPSDTPCYASWVGDTCAAGCVGVPAALARALGLQEGVAVAVRPLPEAPPAVSVTVEPASEDDWEIVQLNGGFIEETLLTQVGVASPHQPLPIWIRSSGWLRPAAEAALARLLPVLGFTPRSLLQSWGAPRPGGLLVCGPAGSGKSALLAGAAAALQAHPECLTYCVTVSCREISAEAASQAQAQILPKVREALDHLPSLLVFDDLDVLCPAEGAGADGAASSADPALVAWLADLLDHLAAPSPDWGRLPPLASTASSSSNGENGNGAGGVSSSKAWPAAAPPQLGTALWPPLAVAATCRDASSLAAPLRAAGRLDHVVTLPAPTAESRAAILSAAAAARGTQLDAAHLRLVAERADGFDAADLEVLLDRALHVAVRRQLAERGSSGSSGGRLQLAAVRSSSSGGGGSSGGAAEQLQQPLLRLTREDLLEALEGFTPAAFWGTGSRKSVQAGVEGWADVGGMEEARQALHEVLELPTKHARLVAKAPLRLRTGVLLYGPPGCGKTHIVAAAVAAAGVRCITVSGPELLNKYIGASEAAVRDVFVRAAAAAPSVLFFDEFDAIAPQRGHDNTGVTDRVVNQLLTELDGVEGLRGVCVVAATSRPDLIDAALLRPGRLDRLVYCGFPSPLERGQVLRALARGVQLAPGADLDLLGYNAEFYSGADLAALLAEAQLAAVHEALEQAEHAAAAAAGAAGGGAAAAAKAPHPHPHTPPLIQQRHLDAALEAARPSVPEAERERLEAIYSRFRQDREPGGTRSAADKGKGKAGRMVKTVVEDLVQDLKQTFQEARERGEIGWRHQSGDSFSGLDERVRSAVLEAAKTPEAFDRFTFFNGEHYVRNLVYQDENFELLVLCWAPGQGSRIHNHGDSHGWVTVLRGRVEETRYTNPRANLHDDSAPPSPSEGPAAPPAIPGVLGAVTPCPQLQKLGKGVAGPGAQLYINDGQALHAVRCADDTDYEHGAVTLHLYAPPTRRVLLYEPEADRVVTRVPGFYSRGGRVVREG</sequence>
<feature type="compositionally biased region" description="Pro residues" evidence="12">
    <location>
        <begin position="959"/>
        <end position="972"/>
    </location>
</feature>
<keyword evidence="6" id="KW-0378">Hydrolase</keyword>
<dbReference type="GO" id="GO:0016887">
    <property type="term" value="F:ATP hydrolysis activity"/>
    <property type="evidence" value="ECO:0007669"/>
    <property type="project" value="InterPro"/>
</dbReference>
<dbReference type="CDD" id="cd10548">
    <property type="entry name" value="cupin_CDO"/>
    <property type="match status" value="1"/>
</dbReference>
<dbReference type="InterPro" id="IPR014710">
    <property type="entry name" value="RmlC-like_jellyroll"/>
</dbReference>
<evidence type="ECO:0000256" key="8">
    <source>
        <dbReference type="ARBA" id="ARBA00023136"/>
    </source>
</evidence>
<dbReference type="EC" id="1.13.11.20" evidence="4"/>
<keyword evidence="8" id="KW-0472">Membrane</keyword>
<dbReference type="GO" id="GO:0016558">
    <property type="term" value="P:protein import into peroxisome matrix"/>
    <property type="evidence" value="ECO:0007669"/>
    <property type="project" value="TreeGrafter"/>
</dbReference>
<dbReference type="Gene3D" id="3.40.50.300">
    <property type="entry name" value="P-loop containing nucleotide triphosphate hydrolases"/>
    <property type="match status" value="2"/>
</dbReference>
<feature type="region of interest" description="Disordered" evidence="12">
    <location>
        <begin position="445"/>
        <end position="476"/>
    </location>
</feature>
<dbReference type="EMBL" id="LHPG02000007">
    <property type="protein sequence ID" value="PRW56943.1"/>
    <property type="molecule type" value="Genomic_DNA"/>
</dbReference>
<dbReference type="InterPro" id="IPR050168">
    <property type="entry name" value="AAA_ATPase_domain"/>
</dbReference>
<comment type="caution">
    <text evidence="14">The sequence shown here is derived from an EMBL/GenBank/DDBJ whole genome shotgun (WGS) entry which is preliminary data.</text>
</comment>
<dbReference type="GO" id="GO:0005829">
    <property type="term" value="C:cytosol"/>
    <property type="evidence" value="ECO:0007669"/>
    <property type="project" value="TreeGrafter"/>
</dbReference>
<dbReference type="SUPFAM" id="SSF51182">
    <property type="entry name" value="RmlC-like cupins"/>
    <property type="match status" value="1"/>
</dbReference>
<dbReference type="InterPro" id="IPR011051">
    <property type="entry name" value="RmlC_Cupin_sf"/>
</dbReference>
<dbReference type="GO" id="GO:0017172">
    <property type="term" value="F:cysteine dioxygenase activity"/>
    <property type="evidence" value="ECO:0007669"/>
    <property type="project" value="UniProtKB-EC"/>
</dbReference>
<dbReference type="InterPro" id="IPR010300">
    <property type="entry name" value="CDO_1"/>
</dbReference>
<dbReference type="GO" id="GO:0005524">
    <property type="term" value="F:ATP binding"/>
    <property type="evidence" value="ECO:0007669"/>
    <property type="project" value="UniProtKB-KW"/>
</dbReference>
<comment type="similarity">
    <text evidence="2">Belongs to the cysteine dioxygenase family.</text>
</comment>
<evidence type="ECO:0000256" key="2">
    <source>
        <dbReference type="ARBA" id="ARBA00006622"/>
    </source>
</evidence>
<dbReference type="GO" id="GO:0005506">
    <property type="term" value="F:iron ion binding"/>
    <property type="evidence" value="ECO:0007669"/>
    <property type="project" value="InterPro"/>
</dbReference>
<comment type="subcellular location">
    <subcellularLocation>
        <location evidence="1">Membrane</location>
    </subcellularLocation>
</comment>
<keyword evidence="15" id="KW-1185">Reference proteome</keyword>
<proteinExistence type="inferred from homology"/>
<dbReference type="PROSITE" id="PS00674">
    <property type="entry name" value="AAA"/>
    <property type="match status" value="1"/>
</dbReference>
<dbReference type="PANTHER" id="PTHR23077">
    <property type="entry name" value="AAA-FAMILY ATPASE"/>
    <property type="match status" value="1"/>
</dbReference>
<dbReference type="SMART" id="SM00382">
    <property type="entry name" value="AAA"/>
    <property type="match status" value="2"/>
</dbReference>
<evidence type="ECO:0000256" key="12">
    <source>
        <dbReference type="SAM" id="MobiDB-lite"/>
    </source>
</evidence>
<dbReference type="STRING" id="3076.A0A2P6TSA4"/>
<reference evidence="14 15" key="1">
    <citation type="journal article" date="2018" name="Plant J.">
        <title>Genome sequences of Chlorella sorokiniana UTEX 1602 and Micractinium conductrix SAG 241.80: implications to maltose excretion by a green alga.</title>
        <authorList>
            <person name="Arriola M.B."/>
            <person name="Velmurugan N."/>
            <person name="Zhang Y."/>
            <person name="Plunkett M.H."/>
            <person name="Hondzo H."/>
            <person name="Barney B.M."/>
        </authorList>
    </citation>
    <scope>NUCLEOTIDE SEQUENCE [LARGE SCALE GENOMIC DNA]</scope>
    <source>
        <strain evidence="15">UTEX 1602</strain>
    </source>
</reference>
<evidence type="ECO:0000256" key="1">
    <source>
        <dbReference type="ARBA" id="ARBA00004370"/>
    </source>
</evidence>
<dbReference type="Proteomes" id="UP000239899">
    <property type="component" value="Unassembled WGS sequence"/>
</dbReference>
<feature type="binding site" evidence="11">
    <location>
        <position position="925"/>
    </location>
    <ligand>
        <name>Fe cation</name>
        <dbReference type="ChEBI" id="CHEBI:24875"/>
        <note>catalytic</note>
    </ligand>
</feature>
<evidence type="ECO:0000259" key="13">
    <source>
        <dbReference type="SMART" id="SM00382"/>
    </source>
</evidence>
<dbReference type="Gene3D" id="3.10.330.10">
    <property type="match status" value="1"/>
</dbReference>
<keyword evidence="7" id="KW-0067">ATP-binding</keyword>
<dbReference type="SUPFAM" id="SSF52540">
    <property type="entry name" value="P-loop containing nucleoside triphosphate hydrolases"/>
    <property type="match status" value="2"/>
</dbReference>
<dbReference type="GO" id="GO:0005778">
    <property type="term" value="C:peroxisomal membrane"/>
    <property type="evidence" value="ECO:0007669"/>
    <property type="project" value="TreeGrafter"/>
</dbReference>
<evidence type="ECO:0000256" key="6">
    <source>
        <dbReference type="ARBA" id="ARBA00022801"/>
    </source>
</evidence>
<dbReference type="InterPro" id="IPR029067">
    <property type="entry name" value="CDC48_domain_2-like_sf"/>
</dbReference>
<evidence type="ECO:0000313" key="15">
    <source>
        <dbReference type="Proteomes" id="UP000239899"/>
    </source>
</evidence>
<dbReference type="InterPro" id="IPR003593">
    <property type="entry name" value="AAA+_ATPase"/>
</dbReference>
<comment type="similarity">
    <text evidence="3">Belongs to the AAA ATPase family.</text>
</comment>
<dbReference type="SUPFAM" id="SSF54585">
    <property type="entry name" value="Cdc48 domain 2-like"/>
    <property type="match status" value="1"/>
</dbReference>
<evidence type="ECO:0000256" key="11">
    <source>
        <dbReference type="PIRSR" id="PIRSR610300-51"/>
    </source>
</evidence>
<gene>
    <name evidence="14" type="ORF">C2E21_4035</name>
</gene>
<dbReference type="Pfam" id="PF09262">
    <property type="entry name" value="PEX-1N"/>
    <property type="match status" value="1"/>
</dbReference>
<dbReference type="InterPro" id="IPR015342">
    <property type="entry name" value="PEX1-N_C-lobe"/>
</dbReference>
<evidence type="ECO:0000256" key="5">
    <source>
        <dbReference type="ARBA" id="ARBA00022741"/>
    </source>
</evidence>
<feature type="region of interest" description="Disordered" evidence="12">
    <location>
        <begin position="312"/>
        <end position="340"/>
    </location>
</feature>